<evidence type="ECO:0000313" key="4">
    <source>
        <dbReference type="EMBL" id="KGE86425.1"/>
    </source>
</evidence>
<evidence type="ECO:0000256" key="1">
    <source>
        <dbReference type="SAM" id="MobiDB-lite"/>
    </source>
</evidence>
<keyword evidence="5" id="KW-1185">Reference proteome</keyword>
<reference evidence="4 5" key="1">
    <citation type="journal article" date="2014" name="Int. J. Syst. Evol. Microbiol.">
        <title>Phaeodactylibacter xiamenensis gen. nov., sp. nov., a member of the family Saprospiraceae isolated from the marine alga Phaeodactylum tricornutum.</title>
        <authorList>
            <person name="Chen Z.Jr."/>
            <person name="Lei X."/>
            <person name="Lai Q."/>
            <person name="Li Y."/>
            <person name="Zhang B."/>
            <person name="Zhang J."/>
            <person name="Zhang H."/>
            <person name="Yang L."/>
            <person name="Zheng W."/>
            <person name="Tian Y."/>
            <person name="Yu Z."/>
            <person name="Xu H.Jr."/>
            <person name="Zheng T."/>
        </authorList>
    </citation>
    <scope>NUCLEOTIDE SEQUENCE [LARGE SCALE GENOMIC DNA]</scope>
    <source>
        <strain evidence="4 5">KD52</strain>
    </source>
</reference>
<evidence type="ECO:0000259" key="3">
    <source>
        <dbReference type="Pfam" id="PF00963"/>
    </source>
</evidence>
<evidence type="ECO:0000313" key="5">
    <source>
        <dbReference type="Proteomes" id="UP000029736"/>
    </source>
</evidence>
<protein>
    <recommendedName>
        <fullName evidence="3">Cohesin domain-containing protein</fullName>
    </recommendedName>
</protein>
<dbReference type="Proteomes" id="UP000029736">
    <property type="component" value="Unassembled WGS sequence"/>
</dbReference>
<comment type="caution">
    <text evidence="4">The sequence shown here is derived from an EMBL/GenBank/DDBJ whole genome shotgun (WGS) entry which is preliminary data.</text>
</comment>
<dbReference type="AlphaFoldDB" id="A0A098S2S1"/>
<dbReference type="InterPro" id="IPR002102">
    <property type="entry name" value="Cohesin_dom"/>
</dbReference>
<feature type="signal peptide" evidence="2">
    <location>
        <begin position="1"/>
        <end position="22"/>
    </location>
</feature>
<dbReference type="CDD" id="cd08547">
    <property type="entry name" value="Type_II_cohesin"/>
    <property type="match status" value="1"/>
</dbReference>
<dbReference type="GO" id="GO:0000272">
    <property type="term" value="P:polysaccharide catabolic process"/>
    <property type="evidence" value="ECO:0007669"/>
    <property type="project" value="InterPro"/>
</dbReference>
<organism evidence="4 5">
    <name type="scientific">Phaeodactylibacter xiamenensis</name>
    <dbReference type="NCBI Taxonomy" id="1524460"/>
    <lineage>
        <taxon>Bacteria</taxon>
        <taxon>Pseudomonadati</taxon>
        <taxon>Bacteroidota</taxon>
        <taxon>Saprospiria</taxon>
        <taxon>Saprospirales</taxon>
        <taxon>Haliscomenobacteraceae</taxon>
        <taxon>Phaeodactylibacter</taxon>
    </lineage>
</organism>
<dbReference type="GO" id="GO:0030246">
    <property type="term" value="F:carbohydrate binding"/>
    <property type="evidence" value="ECO:0007669"/>
    <property type="project" value="InterPro"/>
</dbReference>
<dbReference type="Gene3D" id="2.60.40.680">
    <property type="match status" value="1"/>
</dbReference>
<dbReference type="Pfam" id="PF00963">
    <property type="entry name" value="Cohesin"/>
    <property type="match status" value="1"/>
</dbReference>
<dbReference type="RefSeq" id="WP_044225260.1">
    <property type="nucleotide sequence ID" value="NZ_JBKAGJ010000054.1"/>
</dbReference>
<gene>
    <name evidence="4" type="ORF">IX84_21825</name>
</gene>
<proteinExistence type="predicted"/>
<feature type="region of interest" description="Disordered" evidence="1">
    <location>
        <begin position="24"/>
        <end position="58"/>
    </location>
</feature>
<accession>A0A098S2S1</accession>
<evidence type="ECO:0000256" key="2">
    <source>
        <dbReference type="SAM" id="SignalP"/>
    </source>
</evidence>
<dbReference type="InterPro" id="IPR008965">
    <property type="entry name" value="CBM2/CBM3_carb-bd_dom_sf"/>
</dbReference>
<feature type="domain" description="Cohesin" evidence="3">
    <location>
        <begin position="67"/>
        <end position="175"/>
    </location>
</feature>
<dbReference type="OrthoDB" id="1494714at2"/>
<dbReference type="EMBL" id="JPOS01000079">
    <property type="protein sequence ID" value="KGE86425.1"/>
    <property type="molecule type" value="Genomic_DNA"/>
</dbReference>
<feature type="compositionally biased region" description="Polar residues" evidence="1">
    <location>
        <begin position="24"/>
        <end position="41"/>
    </location>
</feature>
<feature type="chain" id="PRO_5001939726" description="Cohesin domain-containing protein" evidence="2">
    <location>
        <begin position="23"/>
        <end position="201"/>
    </location>
</feature>
<keyword evidence="2" id="KW-0732">Signal</keyword>
<name>A0A098S2S1_9BACT</name>
<sequence>MTIRLFFLLPVFFMLWSCQSDASGSTADQQSETNQPATSATVVPDEKEARPQPSLYQPPQSTEVLFLSIDDQTVAAGETVCTPVRAKGFNSLLSMQYTVAWNPNVLTFKGLKDFGLPYLTIQNFGTTRVQEGVMPVAWIDNALKGVTVSTGNPLYTVCFEAKASGQSSPVQIIDQPTAIEVVNLGEKLVGLDSEPGTITVQ</sequence>
<dbReference type="SUPFAM" id="SSF49384">
    <property type="entry name" value="Carbohydrate-binding domain"/>
    <property type="match status" value="1"/>
</dbReference>